<gene>
    <name evidence="1" type="ORF">DILT_LOCUS16895</name>
</gene>
<sequence length="99" mass="11190">MALELDHLLRECSDLSEEHSQLHELLQQMFKTTLLLGTRLSQLVKSARTLLVRHLKSPDAQCSDASARNSPLFKLSHLGRYLISSPADRDCQTVPMDCE</sequence>
<evidence type="ECO:0000313" key="2">
    <source>
        <dbReference type="Proteomes" id="UP000281553"/>
    </source>
</evidence>
<organism evidence="1 2">
    <name type="scientific">Dibothriocephalus latus</name>
    <name type="common">Fish tapeworm</name>
    <name type="synonym">Diphyllobothrium latum</name>
    <dbReference type="NCBI Taxonomy" id="60516"/>
    <lineage>
        <taxon>Eukaryota</taxon>
        <taxon>Metazoa</taxon>
        <taxon>Spiralia</taxon>
        <taxon>Lophotrochozoa</taxon>
        <taxon>Platyhelminthes</taxon>
        <taxon>Cestoda</taxon>
        <taxon>Eucestoda</taxon>
        <taxon>Diphyllobothriidea</taxon>
        <taxon>Diphyllobothriidae</taxon>
        <taxon>Dibothriocephalus</taxon>
    </lineage>
</organism>
<reference evidence="1 2" key="1">
    <citation type="submission" date="2018-11" db="EMBL/GenBank/DDBJ databases">
        <authorList>
            <consortium name="Pathogen Informatics"/>
        </authorList>
    </citation>
    <scope>NUCLEOTIDE SEQUENCE [LARGE SCALE GENOMIC DNA]</scope>
</reference>
<protein>
    <submittedName>
        <fullName evidence="1">Uncharacterized protein</fullName>
    </submittedName>
</protein>
<name>A0A3P7NFQ0_DIBLA</name>
<dbReference type="EMBL" id="UYRU01087936">
    <property type="protein sequence ID" value="VDN35923.1"/>
    <property type="molecule type" value="Genomic_DNA"/>
</dbReference>
<proteinExistence type="predicted"/>
<dbReference type="AlphaFoldDB" id="A0A3P7NFQ0"/>
<dbReference type="Proteomes" id="UP000281553">
    <property type="component" value="Unassembled WGS sequence"/>
</dbReference>
<accession>A0A3P7NFQ0</accession>
<keyword evidence="2" id="KW-1185">Reference proteome</keyword>
<evidence type="ECO:0000313" key="1">
    <source>
        <dbReference type="EMBL" id="VDN35923.1"/>
    </source>
</evidence>